<feature type="region of interest" description="Disordered" evidence="1">
    <location>
        <begin position="1"/>
        <end position="98"/>
    </location>
</feature>
<sequence>MDADGTPDKGNQTKRRPPPHQNVDTFSQLVPKRLEWNTVAVQEEEDPPDRGRNDNQSLTITSILQKRSQSPERDTGPRPEPGEENRPGTQEFSDRQRVDTVRKWMRKRNNKPDIVVLQEIMTNGREVSRALDSIMPGATVVEDRKADDTIDTVLLLSRKLQVRDRGCSSKGFAFRAKIETSVGVVGIMGVHAPREKREKAWL</sequence>
<feature type="compositionally biased region" description="Basic and acidic residues" evidence="1">
    <location>
        <begin position="69"/>
        <end position="98"/>
    </location>
</feature>
<protein>
    <recommendedName>
        <fullName evidence="4">Endonuclease/exonuclease/phosphatase</fullName>
    </recommendedName>
</protein>
<name>A0ABD3HZG9_9MARC</name>
<comment type="caution">
    <text evidence="2">The sequence shown here is derived from an EMBL/GenBank/DDBJ whole genome shotgun (WGS) entry which is preliminary data.</text>
</comment>
<evidence type="ECO:0008006" key="4">
    <source>
        <dbReference type="Google" id="ProtNLM"/>
    </source>
</evidence>
<evidence type="ECO:0000313" key="2">
    <source>
        <dbReference type="EMBL" id="KAL3695932.1"/>
    </source>
</evidence>
<proteinExistence type="predicted"/>
<dbReference type="AlphaFoldDB" id="A0ABD3HZG9"/>
<organism evidence="2 3">
    <name type="scientific">Riccia sorocarpa</name>
    <dbReference type="NCBI Taxonomy" id="122646"/>
    <lineage>
        <taxon>Eukaryota</taxon>
        <taxon>Viridiplantae</taxon>
        <taxon>Streptophyta</taxon>
        <taxon>Embryophyta</taxon>
        <taxon>Marchantiophyta</taxon>
        <taxon>Marchantiopsida</taxon>
        <taxon>Marchantiidae</taxon>
        <taxon>Marchantiales</taxon>
        <taxon>Ricciaceae</taxon>
        <taxon>Riccia</taxon>
    </lineage>
</organism>
<evidence type="ECO:0000256" key="1">
    <source>
        <dbReference type="SAM" id="MobiDB-lite"/>
    </source>
</evidence>
<gene>
    <name evidence="2" type="ORF">R1sor_010008</name>
</gene>
<dbReference type="EMBL" id="JBJQOH010000002">
    <property type="protein sequence ID" value="KAL3695932.1"/>
    <property type="molecule type" value="Genomic_DNA"/>
</dbReference>
<evidence type="ECO:0000313" key="3">
    <source>
        <dbReference type="Proteomes" id="UP001633002"/>
    </source>
</evidence>
<reference evidence="2 3" key="1">
    <citation type="submission" date="2024-09" db="EMBL/GenBank/DDBJ databases">
        <title>Chromosome-scale assembly of Riccia sorocarpa.</title>
        <authorList>
            <person name="Paukszto L."/>
        </authorList>
    </citation>
    <scope>NUCLEOTIDE SEQUENCE [LARGE SCALE GENOMIC DNA]</scope>
    <source>
        <strain evidence="2">LP-2024</strain>
        <tissue evidence="2">Aerial parts of the thallus</tissue>
    </source>
</reference>
<feature type="compositionally biased region" description="Polar residues" evidence="1">
    <location>
        <begin position="54"/>
        <end position="68"/>
    </location>
</feature>
<keyword evidence="3" id="KW-1185">Reference proteome</keyword>
<accession>A0ABD3HZG9</accession>
<dbReference type="Proteomes" id="UP001633002">
    <property type="component" value="Unassembled WGS sequence"/>
</dbReference>